<evidence type="ECO:0000313" key="2">
    <source>
        <dbReference type="EMBL" id="CAI8057069.1"/>
    </source>
</evidence>
<reference evidence="2" key="1">
    <citation type="submission" date="2023-03" db="EMBL/GenBank/DDBJ databases">
        <authorList>
            <person name="Steffen K."/>
            <person name="Cardenas P."/>
        </authorList>
    </citation>
    <scope>NUCLEOTIDE SEQUENCE</scope>
</reference>
<keyword evidence="1" id="KW-0812">Transmembrane</keyword>
<dbReference type="AlphaFoldDB" id="A0AA35XGX4"/>
<comment type="caution">
    <text evidence="2">The sequence shown here is derived from an EMBL/GenBank/DDBJ whole genome shotgun (WGS) entry which is preliminary data.</text>
</comment>
<organism evidence="2 3">
    <name type="scientific">Geodia barretti</name>
    <name type="common">Barrett's horny sponge</name>
    <dbReference type="NCBI Taxonomy" id="519541"/>
    <lineage>
        <taxon>Eukaryota</taxon>
        <taxon>Metazoa</taxon>
        <taxon>Porifera</taxon>
        <taxon>Demospongiae</taxon>
        <taxon>Heteroscleromorpha</taxon>
        <taxon>Tetractinellida</taxon>
        <taxon>Astrophorina</taxon>
        <taxon>Geodiidae</taxon>
        <taxon>Geodia</taxon>
    </lineage>
</organism>
<keyword evidence="3" id="KW-1185">Reference proteome</keyword>
<proteinExistence type="predicted"/>
<gene>
    <name evidence="2" type="ORF">GBAR_LOCUS31080</name>
</gene>
<accession>A0AA35XGX4</accession>
<dbReference type="Proteomes" id="UP001174909">
    <property type="component" value="Unassembled WGS sequence"/>
</dbReference>
<name>A0AA35XGX4_GEOBA</name>
<keyword evidence="1" id="KW-0472">Membrane</keyword>
<feature type="transmembrane region" description="Helical" evidence="1">
    <location>
        <begin position="104"/>
        <end position="123"/>
    </location>
</feature>
<feature type="non-terminal residue" evidence="2">
    <location>
        <position position="170"/>
    </location>
</feature>
<sequence>QSSPQSNLQFYPCPTGYCRCRHDDSVSNETCVYSYSHSDPDYQCACSRRGTLCGECRDDEKGVSSLLNNCVTCDDASGLLILLLIVVDVVVMAILVLLDKPLPSWLYPFIFYFQIAPIVALDFPDSFTKIAKYVSHSLLMCTTSMKKIVSLLDRQCGKCFPFLTSCTTVM</sequence>
<dbReference type="EMBL" id="CASHTH010004419">
    <property type="protein sequence ID" value="CAI8057069.1"/>
    <property type="molecule type" value="Genomic_DNA"/>
</dbReference>
<keyword evidence="1" id="KW-1133">Transmembrane helix</keyword>
<evidence type="ECO:0000313" key="3">
    <source>
        <dbReference type="Proteomes" id="UP001174909"/>
    </source>
</evidence>
<feature type="transmembrane region" description="Helical" evidence="1">
    <location>
        <begin position="79"/>
        <end position="98"/>
    </location>
</feature>
<protein>
    <submittedName>
        <fullName evidence="2">Uncharacterized protein</fullName>
    </submittedName>
</protein>
<evidence type="ECO:0000256" key="1">
    <source>
        <dbReference type="SAM" id="Phobius"/>
    </source>
</evidence>